<dbReference type="EMBL" id="GGEC01061166">
    <property type="protein sequence ID" value="MBX41650.1"/>
    <property type="molecule type" value="Transcribed_RNA"/>
</dbReference>
<accession>A0A2P2NGX2</accession>
<dbReference type="AlphaFoldDB" id="A0A2P2NGX2"/>
<reference evidence="1" key="1">
    <citation type="submission" date="2018-02" db="EMBL/GenBank/DDBJ databases">
        <title>Rhizophora mucronata_Transcriptome.</title>
        <authorList>
            <person name="Meera S.P."/>
            <person name="Sreeshan A."/>
            <person name="Augustine A."/>
        </authorList>
    </citation>
    <scope>NUCLEOTIDE SEQUENCE</scope>
    <source>
        <tissue evidence="1">Leaf</tissue>
    </source>
</reference>
<evidence type="ECO:0000313" key="1">
    <source>
        <dbReference type="EMBL" id="MBX41650.1"/>
    </source>
</evidence>
<proteinExistence type="predicted"/>
<protein>
    <submittedName>
        <fullName evidence="1">Uncharacterized protein</fullName>
    </submittedName>
</protein>
<sequence length="57" mass="6865">MMCCCPKECYTAMMHECWMKVEHMKQVYPSTHPLPSEIVFINWVRTPKHEASHCFNY</sequence>
<organism evidence="1">
    <name type="scientific">Rhizophora mucronata</name>
    <name type="common">Asiatic mangrove</name>
    <dbReference type="NCBI Taxonomy" id="61149"/>
    <lineage>
        <taxon>Eukaryota</taxon>
        <taxon>Viridiplantae</taxon>
        <taxon>Streptophyta</taxon>
        <taxon>Embryophyta</taxon>
        <taxon>Tracheophyta</taxon>
        <taxon>Spermatophyta</taxon>
        <taxon>Magnoliopsida</taxon>
        <taxon>eudicotyledons</taxon>
        <taxon>Gunneridae</taxon>
        <taxon>Pentapetalae</taxon>
        <taxon>rosids</taxon>
        <taxon>fabids</taxon>
        <taxon>Malpighiales</taxon>
        <taxon>Rhizophoraceae</taxon>
        <taxon>Rhizophora</taxon>
    </lineage>
</organism>
<name>A0A2P2NGX2_RHIMU</name>